<dbReference type="PANTHER" id="PTHR43394">
    <property type="entry name" value="ATP-DEPENDENT PERMEASE MDL1, MITOCHONDRIAL"/>
    <property type="match status" value="1"/>
</dbReference>
<proteinExistence type="predicted"/>
<evidence type="ECO:0000256" key="3">
    <source>
        <dbReference type="ARBA" id="ARBA00022475"/>
    </source>
</evidence>
<evidence type="ECO:0000256" key="1">
    <source>
        <dbReference type="ARBA" id="ARBA00004651"/>
    </source>
</evidence>
<sequence length="596" mass="66506">MERRLIMRLGKHNQHGKKRPDDLKGTVARIWRYLSKQKGLLTLVIMMVVASSGFGLLGPYLTSIAIDEYLVPSELKGLPMILGLLIAVYVLQSAATFFQNYWMIGIAQKTVYRMRKDLFHHLHRLPIPYFDKKTHGELMSRLTNDIENVSKTLNSSVIQIFASILTLSGTVGLMLWLSPVLTAITFTIIPLMFMGMRWITKRTGYYFKEQQRNLGELNSVIEETLSGQQIVKSFSQEKRVLKQLANKNEALRTSGFWSMTYSGFIPKLMNVLNNLSFLLIAAAGGWLSLKGMVSIGVIVAFIQYSRLFTRPLNDLANQFNTILSAVAGAERVFSVLDEKEEKVDDDDAVQLQHVKGQVAFKDVSFSYEQDETLSGVSFQAKPGESIAIVGPTGAGKTTIVNLLMRFYEVTSGSIEVEGHDIRKIKRASLRENMGFVLQDTFLFNGTVRENIRYGRLDATDEEVEKAARVANAHSFISRLSDGYDTILKQDGGGISHGQRQLLSIARAVLADPAILILDEATSSIDTRTEIQIQKALWALMEGRTSFVIAHRLNTIQRADQIIVLNSGEIIERGNHKELIARGGYYAGLTIGGQVGT</sequence>
<dbReference type="FunFam" id="3.40.50.300:FF:000287">
    <property type="entry name" value="Multidrug ABC transporter ATP-binding protein"/>
    <property type="match status" value="1"/>
</dbReference>
<evidence type="ECO:0000256" key="6">
    <source>
        <dbReference type="ARBA" id="ARBA00022840"/>
    </source>
</evidence>
<evidence type="ECO:0000313" key="13">
    <source>
        <dbReference type="Proteomes" id="UP000310541"/>
    </source>
</evidence>
<keyword evidence="7 9" id="KW-1133">Transmembrane helix</keyword>
<feature type="transmembrane region" description="Helical" evidence="9">
    <location>
        <begin position="81"/>
        <end position="104"/>
    </location>
</feature>
<dbReference type="GO" id="GO:0005886">
    <property type="term" value="C:plasma membrane"/>
    <property type="evidence" value="ECO:0007669"/>
    <property type="project" value="UniProtKB-SubCell"/>
</dbReference>
<dbReference type="GO" id="GO:0005524">
    <property type="term" value="F:ATP binding"/>
    <property type="evidence" value="ECO:0007669"/>
    <property type="project" value="UniProtKB-KW"/>
</dbReference>
<protein>
    <submittedName>
        <fullName evidence="12">ABC transporter ATP-binding protein</fullName>
    </submittedName>
</protein>
<organism evidence="12 13">
    <name type="scientific">Guptibacillus hwajinpoensis</name>
    <dbReference type="NCBI Taxonomy" id="208199"/>
    <lineage>
        <taxon>Bacteria</taxon>
        <taxon>Bacillati</taxon>
        <taxon>Bacillota</taxon>
        <taxon>Bacilli</taxon>
        <taxon>Bacillales</taxon>
        <taxon>Guptibacillaceae</taxon>
        <taxon>Guptibacillus</taxon>
    </lineage>
</organism>
<evidence type="ECO:0000259" key="10">
    <source>
        <dbReference type="PROSITE" id="PS50893"/>
    </source>
</evidence>
<evidence type="ECO:0000256" key="9">
    <source>
        <dbReference type="SAM" id="Phobius"/>
    </source>
</evidence>
<keyword evidence="5" id="KW-0547">Nucleotide-binding</keyword>
<dbReference type="InterPro" id="IPR027417">
    <property type="entry name" value="P-loop_NTPase"/>
</dbReference>
<feature type="transmembrane region" description="Helical" evidence="9">
    <location>
        <begin position="183"/>
        <end position="200"/>
    </location>
</feature>
<dbReference type="PROSITE" id="PS50893">
    <property type="entry name" value="ABC_TRANSPORTER_2"/>
    <property type="match status" value="1"/>
</dbReference>
<evidence type="ECO:0000256" key="8">
    <source>
        <dbReference type="ARBA" id="ARBA00023136"/>
    </source>
</evidence>
<dbReference type="AlphaFoldDB" id="A0A4U1MK21"/>
<dbReference type="PROSITE" id="PS50929">
    <property type="entry name" value="ABC_TM1F"/>
    <property type="match status" value="1"/>
</dbReference>
<dbReference type="InterPro" id="IPR003439">
    <property type="entry name" value="ABC_transporter-like_ATP-bd"/>
</dbReference>
<keyword evidence="4 9" id="KW-0812">Transmembrane</keyword>
<dbReference type="InterPro" id="IPR036640">
    <property type="entry name" value="ABC1_TM_sf"/>
</dbReference>
<comment type="caution">
    <text evidence="12">The sequence shown here is derived from an EMBL/GenBank/DDBJ whole genome shotgun (WGS) entry which is preliminary data.</text>
</comment>
<evidence type="ECO:0000313" key="12">
    <source>
        <dbReference type="EMBL" id="TKD70944.1"/>
    </source>
</evidence>
<feature type="transmembrane region" description="Helical" evidence="9">
    <location>
        <begin position="157"/>
        <end position="177"/>
    </location>
</feature>
<dbReference type="FunFam" id="1.20.1560.10:FF:000011">
    <property type="entry name" value="Multidrug ABC transporter ATP-binding protein"/>
    <property type="match status" value="1"/>
</dbReference>
<dbReference type="InterPro" id="IPR011527">
    <property type="entry name" value="ABC1_TM_dom"/>
</dbReference>
<keyword evidence="8 9" id="KW-0472">Membrane</keyword>
<comment type="subcellular location">
    <subcellularLocation>
        <location evidence="1">Cell membrane</location>
        <topology evidence="1">Multi-pass membrane protein</topology>
    </subcellularLocation>
</comment>
<feature type="transmembrane region" description="Helical" evidence="9">
    <location>
        <begin position="277"/>
        <end position="302"/>
    </location>
</feature>
<keyword evidence="2" id="KW-0813">Transport</keyword>
<name>A0A4U1MK21_9BACL</name>
<feature type="domain" description="ABC transporter" evidence="10">
    <location>
        <begin position="358"/>
        <end position="591"/>
    </location>
</feature>
<dbReference type="OrthoDB" id="9770415at2"/>
<dbReference type="EMBL" id="SWFM01000002">
    <property type="protein sequence ID" value="TKD70944.1"/>
    <property type="molecule type" value="Genomic_DNA"/>
</dbReference>
<feature type="domain" description="ABC transmembrane type-1" evidence="11">
    <location>
        <begin position="43"/>
        <end position="324"/>
    </location>
</feature>
<evidence type="ECO:0000256" key="5">
    <source>
        <dbReference type="ARBA" id="ARBA00022741"/>
    </source>
</evidence>
<dbReference type="SUPFAM" id="SSF90123">
    <property type="entry name" value="ABC transporter transmembrane region"/>
    <property type="match status" value="1"/>
</dbReference>
<dbReference type="Pfam" id="PF00005">
    <property type="entry name" value="ABC_tran"/>
    <property type="match status" value="1"/>
</dbReference>
<evidence type="ECO:0000256" key="4">
    <source>
        <dbReference type="ARBA" id="ARBA00022692"/>
    </source>
</evidence>
<dbReference type="Proteomes" id="UP000310541">
    <property type="component" value="Unassembled WGS sequence"/>
</dbReference>
<dbReference type="InterPro" id="IPR039421">
    <property type="entry name" value="Type_1_exporter"/>
</dbReference>
<evidence type="ECO:0000259" key="11">
    <source>
        <dbReference type="PROSITE" id="PS50929"/>
    </source>
</evidence>
<evidence type="ECO:0000256" key="7">
    <source>
        <dbReference type="ARBA" id="ARBA00022989"/>
    </source>
</evidence>
<dbReference type="Pfam" id="PF00664">
    <property type="entry name" value="ABC_membrane"/>
    <property type="match status" value="1"/>
</dbReference>
<dbReference type="SUPFAM" id="SSF52540">
    <property type="entry name" value="P-loop containing nucleoside triphosphate hydrolases"/>
    <property type="match status" value="1"/>
</dbReference>
<reference evidence="12 13" key="1">
    <citation type="submission" date="2019-04" db="EMBL/GenBank/DDBJ databases">
        <title>Genome sequence of Bacillus hwajinpoensis strain Y2.</title>
        <authorList>
            <person name="Fair J.L."/>
            <person name="Maclea K.S."/>
        </authorList>
    </citation>
    <scope>NUCLEOTIDE SEQUENCE [LARGE SCALE GENOMIC DNA]</scope>
    <source>
        <strain evidence="12 13">Y2</strain>
    </source>
</reference>
<accession>A0A4U1MK21</accession>
<keyword evidence="3" id="KW-1003">Cell membrane</keyword>
<dbReference type="GO" id="GO:0015421">
    <property type="term" value="F:ABC-type oligopeptide transporter activity"/>
    <property type="evidence" value="ECO:0007669"/>
    <property type="project" value="TreeGrafter"/>
</dbReference>
<dbReference type="PANTHER" id="PTHR43394:SF1">
    <property type="entry name" value="ATP-BINDING CASSETTE SUB-FAMILY B MEMBER 10, MITOCHONDRIAL"/>
    <property type="match status" value="1"/>
</dbReference>
<feature type="transmembrane region" description="Helical" evidence="9">
    <location>
        <begin position="39"/>
        <end position="61"/>
    </location>
</feature>
<dbReference type="PROSITE" id="PS00211">
    <property type="entry name" value="ABC_TRANSPORTER_1"/>
    <property type="match status" value="1"/>
</dbReference>
<gene>
    <name evidence="12" type="ORF">FBF83_10075</name>
</gene>
<dbReference type="CDD" id="cd18547">
    <property type="entry name" value="ABC_6TM_Tm288_like"/>
    <property type="match status" value="1"/>
</dbReference>
<dbReference type="InterPro" id="IPR017871">
    <property type="entry name" value="ABC_transporter-like_CS"/>
</dbReference>
<dbReference type="InterPro" id="IPR003593">
    <property type="entry name" value="AAA+_ATPase"/>
</dbReference>
<evidence type="ECO:0000256" key="2">
    <source>
        <dbReference type="ARBA" id="ARBA00022448"/>
    </source>
</evidence>
<dbReference type="GO" id="GO:0016887">
    <property type="term" value="F:ATP hydrolysis activity"/>
    <property type="evidence" value="ECO:0007669"/>
    <property type="project" value="InterPro"/>
</dbReference>
<dbReference type="SMART" id="SM00382">
    <property type="entry name" value="AAA"/>
    <property type="match status" value="1"/>
</dbReference>
<dbReference type="Gene3D" id="3.40.50.300">
    <property type="entry name" value="P-loop containing nucleotide triphosphate hydrolases"/>
    <property type="match status" value="1"/>
</dbReference>
<keyword evidence="6 12" id="KW-0067">ATP-binding</keyword>
<dbReference type="Gene3D" id="1.20.1560.10">
    <property type="entry name" value="ABC transporter type 1, transmembrane domain"/>
    <property type="match status" value="1"/>
</dbReference>